<feature type="transmembrane region" description="Helical" evidence="8">
    <location>
        <begin position="53"/>
        <end position="73"/>
    </location>
</feature>
<keyword evidence="7 8" id="KW-0472">Membrane</keyword>
<dbReference type="NCBIfam" id="TIGR01475">
    <property type="entry name" value="ubiA_other"/>
    <property type="match status" value="1"/>
</dbReference>
<dbReference type="InterPro" id="IPR044878">
    <property type="entry name" value="UbiA_sf"/>
</dbReference>
<dbReference type="CDD" id="cd13959">
    <property type="entry name" value="PT_UbiA_COQ2"/>
    <property type="match status" value="1"/>
</dbReference>
<feature type="transmembrane region" description="Helical" evidence="8">
    <location>
        <begin position="278"/>
        <end position="299"/>
    </location>
</feature>
<name>A0ABU2J8U0_9ACTN</name>
<evidence type="ECO:0000256" key="6">
    <source>
        <dbReference type="ARBA" id="ARBA00022989"/>
    </source>
</evidence>
<dbReference type="RefSeq" id="WP_311422100.1">
    <property type="nucleotide sequence ID" value="NZ_JAVREH010000005.1"/>
</dbReference>
<dbReference type="InterPro" id="IPR000537">
    <property type="entry name" value="UbiA_prenyltransferase"/>
</dbReference>
<comment type="caution">
    <text evidence="9">The sequence shown here is derived from an EMBL/GenBank/DDBJ whole genome shotgun (WGS) entry which is preliminary data.</text>
</comment>
<comment type="similarity">
    <text evidence="3">Belongs to the UbiA prenyltransferase family.</text>
</comment>
<feature type="transmembrane region" description="Helical" evidence="8">
    <location>
        <begin position="21"/>
        <end position="47"/>
    </location>
</feature>
<dbReference type="InterPro" id="IPR006371">
    <property type="entry name" value="Polyprenyltransferase_UbiA-li"/>
</dbReference>
<dbReference type="Gene3D" id="1.20.120.1780">
    <property type="entry name" value="UbiA prenyltransferase"/>
    <property type="match status" value="1"/>
</dbReference>
<dbReference type="PANTHER" id="PTHR11048:SF28">
    <property type="entry name" value="4-HYDROXYBENZOATE POLYPRENYLTRANSFERASE, MITOCHONDRIAL"/>
    <property type="match status" value="1"/>
</dbReference>
<feature type="transmembrane region" description="Helical" evidence="8">
    <location>
        <begin position="94"/>
        <end position="117"/>
    </location>
</feature>
<dbReference type="Pfam" id="PF01040">
    <property type="entry name" value="UbiA"/>
    <property type="match status" value="1"/>
</dbReference>
<gene>
    <name evidence="9" type="primary">mqnP</name>
    <name evidence="9" type="ORF">RM423_06000</name>
</gene>
<sequence>MSSSASTVGVTAPAPNKVRAFLRLVMIEHSVFALPFALIAAFTAMWIDSRSVHWLQLCLIVVAMVSARTVAMAGNRILDRRFDALNPRTGRRELVTGVLSLGTAWRGFAVALVIFLASAAALGWLPLLLSPVAVGLLILYSYGKRFTDFPQALLALAQAIAPVGAWMGVTGGFAWPATALGLAVGTWIGGFDLIYSCQDAAIDREIGSRSFPARFGIASALRWSTITHLITVACYVWFGVAAGLGMIWWVGLAITAAVLAYEHTIVKTDDLSRVNRAFFTANGFVGIQLFVFALADLIAQGLRP</sequence>
<evidence type="ECO:0000256" key="3">
    <source>
        <dbReference type="ARBA" id="ARBA00005985"/>
    </source>
</evidence>
<dbReference type="NCBIfam" id="NF009526">
    <property type="entry name" value="PRK12888.1"/>
    <property type="match status" value="1"/>
</dbReference>
<feature type="transmembrane region" description="Helical" evidence="8">
    <location>
        <begin position="149"/>
        <end position="167"/>
    </location>
</feature>
<evidence type="ECO:0000313" key="9">
    <source>
        <dbReference type="EMBL" id="MDT0260944.1"/>
    </source>
</evidence>
<accession>A0ABU2J8U0</accession>
<feature type="transmembrane region" description="Helical" evidence="8">
    <location>
        <begin position="215"/>
        <end position="240"/>
    </location>
</feature>
<evidence type="ECO:0000256" key="4">
    <source>
        <dbReference type="ARBA" id="ARBA00022679"/>
    </source>
</evidence>
<evidence type="ECO:0000256" key="8">
    <source>
        <dbReference type="SAM" id="Phobius"/>
    </source>
</evidence>
<keyword evidence="10" id="KW-1185">Reference proteome</keyword>
<feature type="transmembrane region" description="Helical" evidence="8">
    <location>
        <begin position="246"/>
        <end position="266"/>
    </location>
</feature>
<protein>
    <submittedName>
        <fullName evidence="9">Menaquinone biosynthesis prenyltransferase MqnP</fullName>
    </submittedName>
</protein>
<dbReference type="InterPro" id="IPR039653">
    <property type="entry name" value="Prenyltransferase"/>
</dbReference>
<dbReference type="Proteomes" id="UP001183176">
    <property type="component" value="Unassembled WGS sequence"/>
</dbReference>
<evidence type="ECO:0000256" key="2">
    <source>
        <dbReference type="ARBA" id="ARBA00004141"/>
    </source>
</evidence>
<reference evidence="10" key="1">
    <citation type="submission" date="2023-07" db="EMBL/GenBank/DDBJ databases">
        <title>30 novel species of actinomycetes from the DSMZ collection.</title>
        <authorList>
            <person name="Nouioui I."/>
        </authorList>
    </citation>
    <scope>NUCLEOTIDE SEQUENCE [LARGE SCALE GENOMIC DNA]</scope>
    <source>
        <strain evidence="10">DSM 44399</strain>
    </source>
</reference>
<organism evidence="9 10">
    <name type="scientific">Jatrophihabitans lederbergiae</name>
    <dbReference type="NCBI Taxonomy" id="3075547"/>
    <lineage>
        <taxon>Bacteria</taxon>
        <taxon>Bacillati</taxon>
        <taxon>Actinomycetota</taxon>
        <taxon>Actinomycetes</taxon>
        <taxon>Jatrophihabitantales</taxon>
        <taxon>Jatrophihabitantaceae</taxon>
        <taxon>Jatrophihabitans</taxon>
    </lineage>
</organism>
<evidence type="ECO:0000256" key="5">
    <source>
        <dbReference type="ARBA" id="ARBA00022692"/>
    </source>
</evidence>
<feature type="transmembrane region" description="Helical" evidence="8">
    <location>
        <begin position="173"/>
        <end position="195"/>
    </location>
</feature>
<dbReference type="PANTHER" id="PTHR11048">
    <property type="entry name" value="PRENYLTRANSFERASES"/>
    <property type="match status" value="1"/>
</dbReference>
<dbReference type="NCBIfam" id="NF041584">
    <property type="entry name" value="MqnP_SCO4491"/>
    <property type="match status" value="1"/>
</dbReference>
<keyword evidence="4" id="KW-0808">Transferase</keyword>
<comment type="cofactor">
    <cofactor evidence="1">
        <name>Mg(2+)</name>
        <dbReference type="ChEBI" id="CHEBI:18420"/>
    </cofactor>
</comment>
<keyword evidence="6 8" id="KW-1133">Transmembrane helix</keyword>
<evidence type="ECO:0000256" key="7">
    <source>
        <dbReference type="ARBA" id="ARBA00023136"/>
    </source>
</evidence>
<keyword evidence="5 8" id="KW-0812">Transmembrane</keyword>
<feature type="transmembrane region" description="Helical" evidence="8">
    <location>
        <begin position="123"/>
        <end position="142"/>
    </location>
</feature>
<proteinExistence type="inferred from homology"/>
<comment type="subcellular location">
    <subcellularLocation>
        <location evidence="2">Membrane</location>
        <topology evidence="2">Multi-pass membrane protein</topology>
    </subcellularLocation>
</comment>
<evidence type="ECO:0000313" key="10">
    <source>
        <dbReference type="Proteomes" id="UP001183176"/>
    </source>
</evidence>
<dbReference type="EMBL" id="JAVREH010000005">
    <property type="protein sequence ID" value="MDT0260944.1"/>
    <property type="molecule type" value="Genomic_DNA"/>
</dbReference>
<dbReference type="Gene3D" id="1.10.357.140">
    <property type="entry name" value="UbiA prenyltransferase"/>
    <property type="match status" value="1"/>
</dbReference>
<evidence type="ECO:0000256" key="1">
    <source>
        <dbReference type="ARBA" id="ARBA00001946"/>
    </source>
</evidence>